<evidence type="ECO:0000313" key="1">
    <source>
        <dbReference type="EMBL" id="MCX5617013.1"/>
    </source>
</evidence>
<reference evidence="1" key="1">
    <citation type="submission" date="2022-07" db="EMBL/GenBank/DDBJ databases">
        <title>Bombella genomes.</title>
        <authorList>
            <person name="Harer L."/>
            <person name="Styblova S."/>
            <person name="Ehrmann M."/>
        </authorList>
    </citation>
    <scope>NUCLEOTIDE SEQUENCE</scope>
    <source>
        <strain evidence="1">TMW 2.2559</strain>
    </source>
</reference>
<name>A0ABT3WEB5_9PROT</name>
<organism evidence="1 2">
    <name type="scientific">Bombella dulcis</name>
    <dbReference type="NCBI Taxonomy" id="2967339"/>
    <lineage>
        <taxon>Bacteria</taxon>
        <taxon>Pseudomonadati</taxon>
        <taxon>Pseudomonadota</taxon>
        <taxon>Alphaproteobacteria</taxon>
        <taxon>Acetobacterales</taxon>
        <taxon>Acetobacteraceae</taxon>
        <taxon>Bombella</taxon>
    </lineage>
</organism>
<dbReference type="RefSeq" id="WP_266127991.1">
    <property type="nucleotide sequence ID" value="NZ_JANIDV010000009.1"/>
</dbReference>
<sequence length="350" mass="37872">MSEHLRAIPQSLSFTRKQISVTFNIALPDGTTDSLTLESDYRIKAIVSHAGMSVGSELELEIWGMSINDMNQLCYVANYPNAENPRTVNQSNSTVTVRVGDYGKPLTTLFTGLLTEGSADLNGGEPVFRAHAMTSVIMAAVVPDPISYRGPRSVVSILSDICTAAGFQLIDHGGWGRHSTLHNHYAEGTTLDQIRRTVEDCGGTYNFTNINAPAVEGAAPLGGTVEVWGPTYGGVTKDMLARTIPLISPETGLIGYPAYNRAGISFSCFLRPDIAYYQPVKVVKEYTPAGWVAGENGLNQQGQRIASAPWNGFWLPYSITHEVTAEIPGGNWHTFVDCQMANVGQQIAVK</sequence>
<accession>A0ABT3WEB5</accession>
<dbReference type="EMBL" id="JANIDV010000009">
    <property type="protein sequence ID" value="MCX5617013.1"/>
    <property type="molecule type" value="Genomic_DNA"/>
</dbReference>
<comment type="caution">
    <text evidence="1">The sequence shown here is derived from an EMBL/GenBank/DDBJ whole genome shotgun (WGS) entry which is preliminary data.</text>
</comment>
<protein>
    <submittedName>
        <fullName evidence="1">Uncharacterized protein</fullName>
    </submittedName>
</protein>
<gene>
    <name evidence="1" type="ORF">NQF87_08535</name>
</gene>
<evidence type="ECO:0000313" key="2">
    <source>
        <dbReference type="Proteomes" id="UP001165633"/>
    </source>
</evidence>
<dbReference type="Proteomes" id="UP001165633">
    <property type="component" value="Unassembled WGS sequence"/>
</dbReference>
<proteinExistence type="predicted"/>
<keyword evidence="2" id="KW-1185">Reference proteome</keyword>